<organism evidence="2">
    <name type="scientific">viral metagenome</name>
    <dbReference type="NCBI Taxonomy" id="1070528"/>
    <lineage>
        <taxon>unclassified sequences</taxon>
        <taxon>metagenomes</taxon>
        <taxon>organismal metagenomes</taxon>
    </lineage>
</organism>
<dbReference type="AlphaFoldDB" id="A0A6M3KYX9"/>
<evidence type="ECO:0000313" key="1">
    <source>
        <dbReference type="EMBL" id="QJA74834.1"/>
    </source>
</evidence>
<dbReference type="EMBL" id="MT142123">
    <property type="protein sequence ID" value="QJA74834.1"/>
    <property type="molecule type" value="Genomic_DNA"/>
</dbReference>
<dbReference type="EMBL" id="MT142694">
    <property type="protein sequence ID" value="QJA87289.1"/>
    <property type="molecule type" value="Genomic_DNA"/>
</dbReference>
<proteinExistence type="predicted"/>
<sequence>MSKQEKCECEHISHFGSLSPNGNPNHKYGVKYFERYMTTIKTKYGTFRVCKGCAEDCLAEEGV</sequence>
<protein>
    <submittedName>
        <fullName evidence="2">Uncharacterized protein</fullName>
    </submittedName>
</protein>
<reference evidence="2" key="1">
    <citation type="submission" date="2020-03" db="EMBL/GenBank/DDBJ databases">
        <title>The deep terrestrial virosphere.</title>
        <authorList>
            <person name="Holmfeldt K."/>
            <person name="Nilsson E."/>
            <person name="Simone D."/>
            <person name="Lopez-Fernandez M."/>
            <person name="Wu X."/>
            <person name="de Brujin I."/>
            <person name="Lundin D."/>
            <person name="Andersson A."/>
            <person name="Bertilsson S."/>
            <person name="Dopson M."/>
        </authorList>
    </citation>
    <scope>NUCLEOTIDE SEQUENCE</scope>
    <source>
        <strain evidence="1">MM415A01922</strain>
        <strain evidence="2">MM415B03022</strain>
    </source>
</reference>
<evidence type="ECO:0000313" key="2">
    <source>
        <dbReference type="EMBL" id="QJA87289.1"/>
    </source>
</evidence>
<accession>A0A6M3KYX9</accession>
<name>A0A6M3KYX9_9ZZZZ</name>
<gene>
    <name evidence="1" type="ORF">MM415A01922_0012</name>
    <name evidence="2" type="ORF">MM415B03022_0010</name>
</gene>